<keyword evidence="3" id="KW-1185">Reference proteome</keyword>
<sequence>MANLVTLPPELRARIFQYYFKVDGGYIFNGDSEKLTTADHNPIDLSLMYTCRSVANDTKNLPLAINTITFSTFYREEWRGLAGCFNYAWTYYSFLEADLVVRLARFMTPDMYSQLALKFPTLAPQIQKESRYHEHCLHKYETGRWHSFSDSESESESEPEPGSESDSEPDSEGNRDDIFGPDSDSEEDKTDPSEGGYEWRHGRYTQSYRFGYEHLALASSIDCYDGLGSIDHGPSGHPLRQEWVGGSWAIQAAMSYCLRLLAEKDPAEFARLVYGALPGWVGTYPAHELLDLRFEPWAIPSQSEVAKATSRFKADDAWKLLEPWYYSPSRAYNPPGVYNQLHTPRGVHCREKIRFSAAATAIRFLQRLPTNQRLQIRNLVLYEDHPSVGTPSTHVQGLAPFFKENPRLQVVRRVSVLGCIEGRLGDPQHAARFLQAEKDGRTEDRRSVDLMSFPSRLAEWLVDALAVTSVGIPAESFTFILEAGPHADFCTDVFQQAIHRDIAWYRAYNACINRGLVVRNRGQKRYVLVDEGLEEAIGHLLNQTSFLRSDFNPGHPWNFENLVEETKHLDNLQWQTKWAYREPRKLELPPTLDIARLYSDNFEIQTEDDDL</sequence>
<feature type="region of interest" description="Disordered" evidence="1">
    <location>
        <begin position="147"/>
        <end position="198"/>
    </location>
</feature>
<comment type="caution">
    <text evidence="2">The sequence shown here is derived from an EMBL/GenBank/DDBJ whole genome shotgun (WGS) entry which is preliminary data.</text>
</comment>
<evidence type="ECO:0000256" key="1">
    <source>
        <dbReference type="SAM" id="MobiDB-lite"/>
    </source>
</evidence>
<reference evidence="2" key="1">
    <citation type="journal article" date="2021" name="Nat. Commun.">
        <title>Genetic determinants of endophytism in the Arabidopsis root mycobiome.</title>
        <authorList>
            <person name="Mesny F."/>
            <person name="Miyauchi S."/>
            <person name="Thiergart T."/>
            <person name="Pickel B."/>
            <person name="Atanasova L."/>
            <person name="Karlsson M."/>
            <person name="Huettel B."/>
            <person name="Barry K.W."/>
            <person name="Haridas S."/>
            <person name="Chen C."/>
            <person name="Bauer D."/>
            <person name="Andreopoulos W."/>
            <person name="Pangilinan J."/>
            <person name="LaButti K."/>
            <person name="Riley R."/>
            <person name="Lipzen A."/>
            <person name="Clum A."/>
            <person name="Drula E."/>
            <person name="Henrissat B."/>
            <person name="Kohler A."/>
            <person name="Grigoriev I.V."/>
            <person name="Martin F.M."/>
            <person name="Hacquard S."/>
        </authorList>
    </citation>
    <scope>NUCLEOTIDE SEQUENCE</scope>
    <source>
        <strain evidence="2">FSSC 5 MPI-SDFR-AT-0091</strain>
    </source>
</reference>
<accession>A0A9P9KNA5</accession>
<dbReference type="EMBL" id="JAGTJS010000007">
    <property type="protein sequence ID" value="KAH7264656.1"/>
    <property type="molecule type" value="Genomic_DNA"/>
</dbReference>
<gene>
    <name evidence="2" type="ORF">B0J15DRAFT_491200</name>
</gene>
<dbReference type="Proteomes" id="UP000736672">
    <property type="component" value="Unassembled WGS sequence"/>
</dbReference>
<organism evidence="2 3">
    <name type="scientific">Fusarium solani</name>
    <name type="common">Filamentous fungus</name>
    <dbReference type="NCBI Taxonomy" id="169388"/>
    <lineage>
        <taxon>Eukaryota</taxon>
        <taxon>Fungi</taxon>
        <taxon>Dikarya</taxon>
        <taxon>Ascomycota</taxon>
        <taxon>Pezizomycotina</taxon>
        <taxon>Sordariomycetes</taxon>
        <taxon>Hypocreomycetidae</taxon>
        <taxon>Hypocreales</taxon>
        <taxon>Nectriaceae</taxon>
        <taxon>Fusarium</taxon>
        <taxon>Fusarium solani species complex</taxon>
    </lineage>
</organism>
<evidence type="ECO:0000313" key="2">
    <source>
        <dbReference type="EMBL" id="KAH7264656.1"/>
    </source>
</evidence>
<evidence type="ECO:0000313" key="3">
    <source>
        <dbReference type="Proteomes" id="UP000736672"/>
    </source>
</evidence>
<dbReference type="OrthoDB" id="5062850at2759"/>
<proteinExistence type="predicted"/>
<name>A0A9P9KNA5_FUSSL</name>
<dbReference type="AlphaFoldDB" id="A0A9P9KNA5"/>
<feature type="compositionally biased region" description="Acidic residues" evidence="1">
    <location>
        <begin position="151"/>
        <end position="171"/>
    </location>
</feature>
<protein>
    <submittedName>
        <fullName evidence="2">Uncharacterized protein</fullName>
    </submittedName>
</protein>